<reference evidence="1" key="1">
    <citation type="submission" date="2018-05" db="EMBL/GenBank/DDBJ databases">
        <authorList>
            <person name="Lanie J.A."/>
            <person name="Ng W.-L."/>
            <person name="Kazmierczak K.M."/>
            <person name="Andrzejewski T.M."/>
            <person name="Davidsen T.M."/>
            <person name="Wayne K.J."/>
            <person name="Tettelin H."/>
            <person name="Glass J.I."/>
            <person name="Rusch D."/>
            <person name="Podicherti R."/>
            <person name="Tsui H.-C.T."/>
            <person name="Winkler M.E."/>
        </authorList>
    </citation>
    <scope>NUCLEOTIDE SEQUENCE</scope>
</reference>
<dbReference type="AlphaFoldDB" id="A0A382SA86"/>
<name>A0A382SA86_9ZZZZ</name>
<gene>
    <name evidence="1" type="ORF">METZ01_LOCUS358912</name>
</gene>
<accession>A0A382SA86</accession>
<protein>
    <submittedName>
        <fullName evidence="1">Uncharacterized protein</fullName>
    </submittedName>
</protein>
<dbReference type="EMBL" id="UINC01127138">
    <property type="protein sequence ID" value="SVD06058.1"/>
    <property type="molecule type" value="Genomic_DNA"/>
</dbReference>
<organism evidence="1">
    <name type="scientific">marine metagenome</name>
    <dbReference type="NCBI Taxonomy" id="408172"/>
    <lineage>
        <taxon>unclassified sequences</taxon>
        <taxon>metagenomes</taxon>
        <taxon>ecological metagenomes</taxon>
    </lineage>
</organism>
<evidence type="ECO:0000313" key="1">
    <source>
        <dbReference type="EMBL" id="SVD06058.1"/>
    </source>
</evidence>
<sequence length="70" mass="8381">VRNGKLVPIPRDTYNRLKKYTKVTHVTELDPDLPVYVTDTDHRFIKKIVSADEVEFNKDENYYQLQQEKK</sequence>
<feature type="non-terminal residue" evidence="1">
    <location>
        <position position="1"/>
    </location>
</feature>
<proteinExistence type="predicted"/>